<proteinExistence type="inferred from homology"/>
<sequence length="528" mass="56738">MQQSIQPLVPAPLDYKPQRTRTDVFSALIRASREFGGNKVILVDGDERELTYKDIIKGAFALGSALKKGTKKGEAVAIMLPSGAGSVIAFYALSAYGRVPAMLNFTAGSKNLKAALKAAKVSRIVTAHKFVELGGLDALVADLSTVAEIVYLEDVRETLSLSNKLSAVAGMLLPGLVAAGPSHKKPGVILFTSGTEGEPKGVVLSHENVMANVEQVRAHIGLGPDTDVLFNPLPTFHCFGLTVGAVLPLVAGIKVLFHPSPLQPKEIVRRIRESKATLMLATDTFISQYARTAGDGDLDSIRLAVCGAERVKDETRNYVRRKFNIEILEGYGVTESSPVAAANKWEDNRPGTVGVLMAEMETKLVPVDGIPDGGRLHIRGPNVMMGYVRATNPGVIERLIDGWHDTGDIVNIDEDGFIRILGRVKRFAKIGGEMVSLAVVENCAAAVWPDNMHAAVTLPDPKKGEQVILLTDAPGATRDPILTWAQNHGVPEISVPRRVFRVDAIPVLGTGKVDYGAVRIEAERLMND</sequence>
<dbReference type="STRING" id="1280954.HPO_08519"/>
<dbReference type="Gene3D" id="3.40.50.12780">
    <property type="entry name" value="N-terminal domain of ligase-like"/>
    <property type="match status" value="1"/>
</dbReference>
<reference evidence="4 5" key="1">
    <citation type="journal article" date="2014" name="Antonie Van Leeuwenhoek">
        <title>Hyphomonas beringensis sp. nov. and Hyphomonas chukchiensis sp. nov., isolated from surface seawater of the Bering Sea and Chukchi Sea.</title>
        <authorList>
            <person name="Li C."/>
            <person name="Lai Q."/>
            <person name="Li G."/>
            <person name="Dong C."/>
            <person name="Wang J."/>
            <person name="Liao Y."/>
            <person name="Shao Z."/>
        </authorList>
    </citation>
    <scope>NUCLEOTIDE SEQUENCE [LARGE SCALE GENOMIC DNA]</scope>
    <source>
        <strain evidence="4 5">PS728</strain>
    </source>
</reference>
<dbReference type="PROSITE" id="PS00455">
    <property type="entry name" value="AMP_BINDING"/>
    <property type="match status" value="1"/>
</dbReference>
<evidence type="ECO:0000313" key="5">
    <source>
        <dbReference type="Proteomes" id="UP000027100"/>
    </source>
</evidence>
<dbReference type="InterPro" id="IPR042099">
    <property type="entry name" value="ANL_N_sf"/>
</dbReference>
<dbReference type="EMBL" id="ARYM01000008">
    <property type="protein sequence ID" value="KCZ98930.1"/>
    <property type="molecule type" value="Genomic_DNA"/>
</dbReference>
<keyword evidence="4" id="KW-0808">Transferase</keyword>
<dbReference type="Pfam" id="PF00501">
    <property type="entry name" value="AMP-binding"/>
    <property type="match status" value="1"/>
</dbReference>
<dbReference type="eggNOG" id="COG0318">
    <property type="taxonomic scope" value="Bacteria"/>
</dbReference>
<dbReference type="OrthoDB" id="6187882at2"/>
<keyword evidence="5" id="KW-1185">Reference proteome</keyword>
<dbReference type="GO" id="GO:0031956">
    <property type="term" value="F:medium-chain fatty acid-CoA ligase activity"/>
    <property type="evidence" value="ECO:0007669"/>
    <property type="project" value="TreeGrafter"/>
</dbReference>
<feature type="domain" description="AMP-dependent synthetase/ligase" evidence="3">
    <location>
        <begin position="34"/>
        <end position="387"/>
    </location>
</feature>
<dbReference type="GO" id="GO:0006631">
    <property type="term" value="P:fatty acid metabolic process"/>
    <property type="evidence" value="ECO:0007669"/>
    <property type="project" value="TreeGrafter"/>
</dbReference>
<comment type="caution">
    <text evidence="4">The sequence shown here is derived from an EMBL/GenBank/DDBJ whole genome shotgun (WGS) entry which is preliminary data.</text>
</comment>
<dbReference type="InterPro" id="IPR045851">
    <property type="entry name" value="AMP-bd_C_sf"/>
</dbReference>
<evidence type="ECO:0000259" key="3">
    <source>
        <dbReference type="Pfam" id="PF00501"/>
    </source>
</evidence>
<dbReference type="SUPFAM" id="SSF56801">
    <property type="entry name" value="Acetyl-CoA synthetase-like"/>
    <property type="match status" value="1"/>
</dbReference>
<organism evidence="4 5">
    <name type="scientific">Hyphomonas polymorpha PS728</name>
    <dbReference type="NCBI Taxonomy" id="1280954"/>
    <lineage>
        <taxon>Bacteria</taxon>
        <taxon>Pseudomonadati</taxon>
        <taxon>Pseudomonadota</taxon>
        <taxon>Alphaproteobacteria</taxon>
        <taxon>Hyphomonadales</taxon>
        <taxon>Hyphomonadaceae</taxon>
        <taxon>Hyphomonas</taxon>
    </lineage>
</organism>
<name>A0A062V9J9_9PROT</name>
<dbReference type="AlphaFoldDB" id="A0A062V9J9"/>
<evidence type="ECO:0000256" key="2">
    <source>
        <dbReference type="ARBA" id="ARBA00022598"/>
    </source>
</evidence>
<dbReference type="InterPro" id="IPR020845">
    <property type="entry name" value="AMP-binding_CS"/>
</dbReference>
<dbReference type="PANTHER" id="PTHR43201">
    <property type="entry name" value="ACYL-COA SYNTHETASE"/>
    <property type="match status" value="1"/>
</dbReference>
<dbReference type="RefSeq" id="WP_051612459.1">
    <property type="nucleotide sequence ID" value="NZ_ARYM01000008.1"/>
</dbReference>
<dbReference type="InterPro" id="IPR000873">
    <property type="entry name" value="AMP-dep_synth/lig_dom"/>
</dbReference>
<gene>
    <name evidence="4" type="ORF">HPO_08519</name>
</gene>
<dbReference type="PANTHER" id="PTHR43201:SF5">
    <property type="entry name" value="MEDIUM-CHAIN ACYL-COA LIGASE ACSF2, MITOCHONDRIAL"/>
    <property type="match status" value="1"/>
</dbReference>
<dbReference type="PATRIC" id="fig|1280954.3.peg.1728"/>
<dbReference type="GO" id="GO:0016746">
    <property type="term" value="F:acyltransferase activity"/>
    <property type="evidence" value="ECO:0007669"/>
    <property type="project" value="UniProtKB-KW"/>
</dbReference>
<evidence type="ECO:0000313" key="4">
    <source>
        <dbReference type="EMBL" id="KCZ98930.1"/>
    </source>
</evidence>
<keyword evidence="2" id="KW-0436">Ligase</keyword>
<keyword evidence="4" id="KW-0012">Acyltransferase</keyword>
<dbReference type="Proteomes" id="UP000027100">
    <property type="component" value="Unassembled WGS sequence"/>
</dbReference>
<evidence type="ECO:0000256" key="1">
    <source>
        <dbReference type="ARBA" id="ARBA00006432"/>
    </source>
</evidence>
<accession>A0A062V9J9</accession>
<protein>
    <submittedName>
        <fullName evidence="4">2-acylglycerophosphoethanolamine acyltransferase</fullName>
    </submittedName>
</protein>
<dbReference type="Gene3D" id="3.30.300.30">
    <property type="match status" value="1"/>
</dbReference>
<comment type="similarity">
    <text evidence="1">Belongs to the ATP-dependent AMP-binding enzyme family.</text>
</comment>